<feature type="signal peptide" evidence="6">
    <location>
        <begin position="1"/>
        <end position="21"/>
    </location>
</feature>
<evidence type="ECO:0000256" key="1">
    <source>
        <dbReference type="ARBA" id="ARBA00022729"/>
    </source>
</evidence>
<evidence type="ECO:0000313" key="8">
    <source>
        <dbReference type="EMBL" id="PWV58383.1"/>
    </source>
</evidence>
<dbReference type="EMBL" id="QGTJ01000018">
    <property type="protein sequence ID" value="PWV58383.1"/>
    <property type="molecule type" value="Genomic_DNA"/>
</dbReference>
<dbReference type="CDD" id="cd22268">
    <property type="entry name" value="DPBB_RlpA-like"/>
    <property type="match status" value="1"/>
</dbReference>
<dbReference type="GO" id="GO:0042834">
    <property type="term" value="F:peptidoglycan binding"/>
    <property type="evidence" value="ECO:0007669"/>
    <property type="project" value="InterPro"/>
</dbReference>
<dbReference type="Proteomes" id="UP000246569">
    <property type="component" value="Unassembled WGS sequence"/>
</dbReference>
<dbReference type="NCBIfam" id="TIGR00413">
    <property type="entry name" value="rlpA"/>
    <property type="match status" value="1"/>
</dbReference>
<dbReference type="HAMAP" id="MF_02071">
    <property type="entry name" value="RlpA"/>
    <property type="match status" value="1"/>
</dbReference>
<dbReference type="RefSeq" id="WP_110020589.1">
    <property type="nucleotide sequence ID" value="NZ_QGTJ01000018.1"/>
</dbReference>
<protein>
    <recommendedName>
        <fullName evidence="4">Endolytic peptidoglycan transglycosylase RlpA</fullName>
        <ecNumber evidence="4">4.2.2.-</ecNumber>
    </recommendedName>
</protein>
<comment type="caution">
    <text evidence="8">The sequence shown here is derived from an EMBL/GenBank/DDBJ whole genome shotgun (WGS) entry which is preliminary data.</text>
</comment>
<keyword evidence="4" id="KW-1003">Cell membrane</keyword>
<comment type="function">
    <text evidence="4">Lytic transglycosylase with a strong preference for naked glycan strands that lack stem peptides.</text>
</comment>
<keyword evidence="1 6" id="KW-0732">Signal</keyword>
<evidence type="ECO:0000256" key="6">
    <source>
        <dbReference type="SAM" id="SignalP"/>
    </source>
</evidence>
<keyword evidence="4" id="KW-0472">Membrane</keyword>
<feature type="domain" description="SPOR" evidence="7">
    <location>
        <begin position="311"/>
        <end position="389"/>
    </location>
</feature>
<dbReference type="InterPro" id="IPR036680">
    <property type="entry name" value="SPOR-like_sf"/>
</dbReference>
<dbReference type="Pfam" id="PF05036">
    <property type="entry name" value="SPOR"/>
    <property type="match status" value="1"/>
</dbReference>
<dbReference type="PROSITE" id="PS51257">
    <property type="entry name" value="PROKAR_LIPOPROTEIN"/>
    <property type="match status" value="1"/>
</dbReference>
<dbReference type="GO" id="GO:0000270">
    <property type="term" value="P:peptidoglycan metabolic process"/>
    <property type="evidence" value="ECO:0007669"/>
    <property type="project" value="UniProtKB-UniRule"/>
</dbReference>
<dbReference type="PANTHER" id="PTHR34183">
    <property type="entry name" value="ENDOLYTIC PEPTIDOGLYCAN TRANSGLYCOSYLASE RLPA"/>
    <property type="match status" value="1"/>
</dbReference>
<dbReference type="GO" id="GO:0008932">
    <property type="term" value="F:lytic endotransglycosylase activity"/>
    <property type="evidence" value="ECO:0007669"/>
    <property type="project" value="UniProtKB-UniRule"/>
</dbReference>
<feature type="chain" id="PRO_5016471236" description="Endolytic peptidoglycan transglycosylase RlpA" evidence="6">
    <location>
        <begin position="22"/>
        <end position="389"/>
    </location>
</feature>
<dbReference type="OrthoDB" id="9779128at2"/>
<organism evidence="8 9">
    <name type="scientific">Plasticicumulans acidivorans</name>
    <dbReference type="NCBI Taxonomy" id="886464"/>
    <lineage>
        <taxon>Bacteria</taxon>
        <taxon>Pseudomonadati</taxon>
        <taxon>Pseudomonadota</taxon>
        <taxon>Gammaproteobacteria</taxon>
        <taxon>Candidatus Competibacteraceae</taxon>
        <taxon>Plasticicumulans</taxon>
    </lineage>
</organism>
<comment type="subcellular location">
    <subcellularLocation>
        <location evidence="4">Cell membrane</location>
        <topology evidence="4">Lipid-anchor</topology>
    </subcellularLocation>
</comment>
<dbReference type="SUPFAM" id="SSF110997">
    <property type="entry name" value="Sporulation related repeat"/>
    <property type="match status" value="1"/>
</dbReference>
<comment type="similarity">
    <text evidence="4 5">Belongs to the RlpA family.</text>
</comment>
<evidence type="ECO:0000256" key="3">
    <source>
        <dbReference type="ARBA" id="ARBA00023316"/>
    </source>
</evidence>
<dbReference type="Gene3D" id="2.40.40.10">
    <property type="entry name" value="RlpA-like domain"/>
    <property type="match status" value="1"/>
</dbReference>
<evidence type="ECO:0000256" key="2">
    <source>
        <dbReference type="ARBA" id="ARBA00023239"/>
    </source>
</evidence>
<dbReference type="PANTHER" id="PTHR34183:SF1">
    <property type="entry name" value="ENDOLYTIC PEPTIDOGLYCAN TRANSGLYCOSYLASE RLPA"/>
    <property type="match status" value="1"/>
</dbReference>
<evidence type="ECO:0000256" key="4">
    <source>
        <dbReference type="HAMAP-Rule" id="MF_02071"/>
    </source>
</evidence>
<gene>
    <name evidence="4" type="primary">rlpA</name>
    <name evidence="8" type="ORF">C7443_11815</name>
</gene>
<dbReference type="PROSITE" id="PS51724">
    <property type="entry name" value="SPOR"/>
    <property type="match status" value="1"/>
</dbReference>
<dbReference type="InterPro" id="IPR007730">
    <property type="entry name" value="SPOR-like_dom"/>
</dbReference>
<keyword evidence="3 4" id="KW-0961">Cell wall biogenesis/degradation</keyword>
<dbReference type="InterPro" id="IPR036908">
    <property type="entry name" value="RlpA-like_sf"/>
</dbReference>
<keyword evidence="2 4" id="KW-0456">Lyase</keyword>
<dbReference type="InterPro" id="IPR009009">
    <property type="entry name" value="RlpA-like_DPBB"/>
</dbReference>
<dbReference type="GO" id="GO:0009279">
    <property type="term" value="C:cell outer membrane"/>
    <property type="evidence" value="ECO:0007669"/>
    <property type="project" value="TreeGrafter"/>
</dbReference>
<dbReference type="InterPro" id="IPR034718">
    <property type="entry name" value="RlpA"/>
</dbReference>
<evidence type="ECO:0000313" key="9">
    <source>
        <dbReference type="Proteomes" id="UP000246569"/>
    </source>
</evidence>
<evidence type="ECO:0000256" key="5">
    <source>
        <dbReference type="RuleBase" id="RU003495"/>
    </source>
</evidence>
<dbReference type="InterPro" id="IPR012997">
    <property type="entry name" value="RplA"/>
</dbReference>
<dbReference type="EC" id="4.2.2.-" evidence="4"/>
<dbReference type="Gene3D" id="3.30.70.1070">
    <property type="entry name" value="Sporulation related repeat"/>
    <property type="match status" value="1"/>
</dbReference>
<accession>A0A317MQQ2</accession>
<dbReference type="SUPFAM" id="SSF50685">
    <property type="entry name" value="Barwin-like endoglucanases"/>
    <property type="match status" value="1"/>
</dbReference>
<reference evidence="8 9" key="1">
    <citation type="submission" date="2018-05" db="EMBL/GenBank/DDBJ databases">
        <title>Genomic Encyclopedia of Type Strains, Phase IV (KMG-IV): sequencing the most valuable type-strain genomes for metagenomic binning, comparative biology and taxonomic classification.</title>
        <authorList>
            <person name="Goeker M."/>
        </authorList>
    </citation>
    <scope>NUCLEOTIDE SEQUENCE [LARGE SCALE GENOMIC DNA]</scope>
    <source>
        <strain evidence="8 9">DSM 23606</strain>
    </source>
</reference>
<sequence length="389" mass="40770">MRKRRLRVHTLTALASAIWLAACSSTPELRGEGEPPSRSGNPESYVVFGKRYYVLGTSAGYRERGIASWYGDAFHGKKTSSGAPFDMHEISAAHKTLPIPAWVKVTNLSNGKTLKIRVNDRGPFVGDRIIDLSYAAAKELGVTGPGTAQVEVEALAPFQVLADSARRPKPSGWEDAVVANRDKQPAPAMPSAVAPAAVAATVPRASSAWRPQLAANTAAAPRSTTAWVPNADEAPAQPLPPIAVDNAADATPLPAPRTPVPVVASSSEPPAAIVPTVLPVSADALVQVPAGVQPRPVADTRPAPSAATGPVGNANGLFVQLGAFGDRRNAEQLRAQVRGSFDAPVSLDDTRRDGLYRVRLGPFITAADAQRASSRATQLGLGRPRLVVD</sequence>
<dbReference type="GO" id="GO:0071555">
    <property type="term" value="P:cell wall organization"/>
    <property type="evidence" value="ECO:0007669"/>
    <property type="project" value="UniProtKB-KW"/>
</dbReference>
<keyword evidence="4 8" id="KW-0449">Lipoprotein</keyword>
<dbReference type="AlphaFoldDB" id="A0A317MQQ2"/>
<dbReference type="GO" id="GO:0005886">
    <property type="term" value="C:plasma membrane"/>
    <property type="evidence" value="ECO:0007669"/>
    <property type="project" value="UniProtKB-SubCell"/>
</dbReference>
<keyword evidence="4" id="KW-0564">Palmitate</keyword>
<evidence type="ECO:0000259" key="7">
    <source>
        <dbReference type="PROSITE" id="PS51724"/>
    </source>
</evidence>
<keyword evidence="9" id="KW-1185">Reference proteome</keyword>
<proteinExistence type="inferred from homology"/>
<name>A0A317MQQ2_9GAMM</name>
<dbReference type="Pfam" id="PF03330">
    <property type="entry name" value="DPBB_1"/>
    <property type="match status" value="1"/>
</dbReference>